<dbReference type="SUPFAM" id="SSF47095">
    <property type="entry name" value="HMG-box"/>
    <property type="match status" value="1"/>
</dbReference>
<keyword evidence="4" id="KW-1185">Reference proteome</keyword>
<gene>
    <name evidence="3" type="ORF">ACHAW5_004388</name>
</gene>
<name>A0ABD3QJ50_9STRA</name>
<evidence type="ECO:0000256" key="1">
    <source>
        <dbReference type="PROSITE-ProRule" id="PRU00267"/>
    </source>
</evidence>
<sequence length="343" mass="38662">MLPSESTMIAPAQQQDLLKASPISSPLVGKQGVQPQIALSLLTPAASHAIPQKPMRPLTAYHIFFQIERELIIQTSEGEIANKSSLDNKVYLDDVPQRYKSIKLLPDWYAGPGKRKKRKHRKQHGKIGFLELSRVISARWAELDVVDPETKAFVQKIAQMEIDEYYRDMKRYKEFTKDMLPVMSKFVPSKKSAGKRSSSNISNCNDSALEVKPEQPLCGGVMSPCPDMVASSLELMQLQIQLQTEIDHFLACIEKRKQELLSSHFAAKKTQLIMSQQVPRSFESEEPLQKKRKSFLCEGSVSEQNTEAHIVSARHSACLSPSSSDELEIGDDEIMNLWKYGSN</sequence>
<keyword evidence="1" id="KW-0539">Nucleus</keyword>
<evidence type="ECO:0000259" key="2">
    <source>
        <dbReference type="PROSITE" id="PS50118"/>
    </source>
</evidence>
<dbReference type="GO" id="GO:0003677">
    <property type="term" value="F:DNA binding"/>
    <property type="evidence" value="ECO:0007669"/>
    <property type="project" value="UniProtKB-UniRule"/>
</dbReference>
<feature type="domain" description="HMG box" evidence="2">
    <location>
        <begin position="54"/>
        <end position="173"/>
    </location>
</feature>
<dbReference type="EMBL" id="JALLAZ020000235">
    <property type="protein sequence ID" value="KAL3799876.1"/>
    <property type="molecule type" value="Genomic_DNA"/>
</dbReference>
<dbReference type="GO" id="GO:0005634">
    <property type="term" value="C:nucleus"/>
    <property type="evidence" value="ECO:0007669"/>
    <property type="project" value="UniProtKB-UniRule"/>
</dbReference>
<evidence type="ECO:0000313" key="4">
    <source>
        <dbReference type="Proteomes" id="UP001530315"/>
    </source>
</evidence>
<feature type="DNA-binding region" description="HMG box" evidence="1">
    <location>
        <begin position="54"/>
        <end position="173"/>
    </location>
</feature>
<evidence type="ECO:0000313" key="3">
    <source>
        <dbReference type="EMBL" id="KAL3799876.1"/>
    </source>
</evidence>
<reference evidence="3 4" key="1">
    <citation type="submission" date="2024-10" db="EMBL/GenBank/DDBJ databases">
        <title>Updated reference genomes for cyclostephanoid diatoms.</title>
        <authorList>
            <person name="Roberts W.R."/>
            <person name="Alverson A.J."/>
        </authorList>
    </citation>
    <scope>NUCLEOTIDE SEQUENCE [LARGE SCALE GENOMIC DNA]</scope>
    <source>
        <strain evidence="3 4">AJA276-08</strain>
    </source>
</reference>
<dbReference type="PROSITE" id="PS50118">
    <property type="entry name" value="HMG_BOX_2"/>
    <property type="match status" value="1"/>
</dbReference>
<organism evidence="3 4">
    <name type="scientific">Stephanodiscus triporus</name>
    <dbReference type="NCBI Taxonomy" id="2934178"/>
    <lineage>
        <taxon>Eukaryota</taxon>
        <taxon>Sar</taxon>
        <taxon>Stramenopiles</taxon>
        <taxon>Ochrophyta</taxon>
        <taxon>Bacillariophyta</taxon>
        <taxon>Coscinodiscophyceae</taxon>
        <taxon>Thalassiosirophycidae</taxon>
        <taxon>Stephanodiscales</taxon>
        <taxon>Stephanodiscaceae</taxon>
        <taxon>Stephanodiscus</taxon>
    </lineage>
</organism>
<dbReference type="InterPro" id="IPR036910">
    <property type="entry name" value="HMG_box_dom_sf"/>
</dbReference>
<dbReference type="AlphaFoldDB" id="A0ABD3QJ50"/>
<dbReference type="Proteomes" id="UP001530315">
    <property type="component" value="Unassembled WGS sequence"/>
</dbReference>
<accession>A0ABD3QJ50</accession>
<dbReference type="Gene3D" id="1.10.30.10">
    <property type="entry name" value="High mobility group box domain"/>
    <property type="match status" value="1"/>
</dbReference>
<proteinExistence type="predicted"/>
<protein>
    <recommendedName>
        <fullName evidence="2">HMG box domain-containing protein</fullName>
    </recommendedName>
</protein>
<comment type="caution">
    <text evidence="3">The sequence shown here is derived from an EMBL/GenBank/DDBJ whole genome shotgun (WGS) entry which is preliminary data.</text>
</comment>
<keyword evidence="1" id="KW-0238">DNA-binding</keyword>
<dbReference type="InterPro" id="IPR009071">
    <property type="entry name" value="HMG_box_dom"/>
</dbReference>